<feature type="compositionally biased region" description="Low complexity" evidence="1">
    <location>
        <begin position="128"/>
        <end position="145"/>
    </location>
</feature>
<dbReference type="Proteomes" id="UP000001396">
    <property type="component" value="Unassembled WGS sequence"/>
</dbReference>
<feature type="region of interest" description="Disordered" evidence="1">
    <location>
        <begin position="128"/>
        <end position="430"/>
    </location>
</feature>
<dbReference type="GeneID" id="31356356"/>
<gene>
    <name evidence="3" type="ORF">PPL_00825</name>
</gene>
<dbReference type="InParanoid" id="D3AXJ4"/>
<name>D3AXJ4_HETP5</name>
<dbReference type="SUPFAM" id="SSF54001">
    <property type="entry name" value="Cysteine proteinases"/>
    <property type="match status" value="1"/>
</dbReference>
<accession>D3AXJ4</accession>
<evidence type="ECO:0000259" key="2">
    <source>
        <dbReference type="SMART" id="SM00460"/>
    </source>
</evidence>
<feature type="compositionally biased region" description="Low complexity" evidence="1">
    <location>
        <begin position="179"/>
        <end position="189"/>
    </location>
</feature>
<organism evidence="3 4">
    <name type="scientific">Heterostelium pallidum (strain ATCC 26659 / Pp 5 / PN500)</name>
    <name type="common">Cellular slime mold</name>
    <name type="synonym">Polysphondylium pallidum</name>
    <dbReference type="NCBI Taxonomy" id="670386"/>
    <lineage>
        <taxon>Eukaryota</taxon>
        <taxon>Amoebozoa</taxon>
        <taxon>Evosea</taxon>
        <taxon>Eumycetozoa</taxon>
        <taxon>Dictyostelia</taxon>
        <taxon>Acytosteliales</taxon>
        <taxon>Acytosteliaceae</taxon>
        <taxon>Heterostelium</taxon>
    </lineage>
</organism>
<evidence type="ECO:0000313" key="3">
    <source>
        <dbReference type="EMBL" id="EFA86263.1"/>
    </source>
</evidence>
<proteinExistence type="predicted"/>
<dbReference type="InterPro" id="IPR002931">
    <property type="entry name" value="Transglutaminase-like"/>
</dbReference>
<evidence type="ECO:0000256" key="1">
    <source>
        <dbReference type="SAM" id="MobiDB-lite"/>
    </source>
</evidence>
<dbReference type="Pfam" id="PF01841">
    <property type="entry name" value="Transglut_core"/>
    <property type="match status" value="1"/>
</dbReference>
<dbReference type="OMA" id="MIDYANT"/>
<dbReference type="FunCoup" id="D3AXJ4">
    <property type="interactions" value="805"/>
</dbReference>
<feature type="compositionally biased region" description="Polar residues" evidence="1">
    <location>
        <begin position="377"/>
        <end position="387"/>
    </location>
</feature>
<dbReference type="InterPro" id="IPR038765">
    <property type="entry name" value="Papain-like_cys_pep_sf"/>
</dbReference>
<feature type="compositionally biased region" description="Pro residues" evidence="1">
    <location>
        <begin position="269"/>
        <end position="284"/>
    </location>
</feature>
<feature type="compositionally biased region" description="Low complexity" evidence="1">
    <location>
        <begin position="321"/>
        <end position="335"/>
    </location>
</feature>
<evidence type="ECO:0000313" key="4">
    <source>
        <dbReference type="Proteomes" id="UP000001396"/>
    </source>
</evidence>
<protein>
    <submittedName>
        <fullName evidence="3">Hydroxyproline-rich glycoprotein</fullName>
    </submittedName>
</protein>
<feature type="compositionally biased region" description="Low complexity" evidence="1">
    <location>
        <begin position="388"/>
        <end position="402"/>
    </location>
</feature>
<reference evidence="3 4" key="1">
    <citation type="journal article" date="2011" name="Genome Res.">
        <title>Phylogeny-wide analysis of social amoeba genomes highlights ancient origins for complex intercellular communication.</title>
        <authorList>
            <person name="Heidel A.J."/>
            <person name="Lawal H.M."/>
            <person name="Felder M."/>
            <person name="Schilde C."/>
            <person name="Helps N.R."/>
            <person name="Tunggal B."/>
            <person name="Rivero F."/>
            <person name="John U."/>
            <person name="Schleicher M."/>
            <person name="Eichinger L."/>
            <person name="Platzer M."/>
            <person name="Noegel A.A."/>
            <person name="Schaap P."/>
            <person name="Gloeckner G."/>
        </authorList>
    </citation>
    <scope>NUCLEOTIDE SEQUENCE [LARGE SCALE GENOMIC DNA]</scope>
    <source>
        <strain evidence="4">ATCC 26659 / Pp 5 / PN500</strain>
    </source>
</reference>
<dbReference type="SMART" id="SM00460">
    <property type="entry name" value="TGc"/>
    <property type="match status" value="1"/>
</dbReference>
<dbReference type="PANTHER" id="PTHR37002">
    <property type="entry name" value="AGAP007005-PA"/>
    <property type="match status" value="1"/>
</dbReference>
<dbReference type="EMBL" id="ADBJ01000003">
    <property type="protein sequence ID" value="EFA86263.1"/>
    <property type="molecule type" value="Genomic_DNA"/>
</dbReference>
<feature type="compositionally biased region" description="Polar residues" evidence="1">
    <location>
        <begin position="205"/>
        <end position="222"/>
    </location>
</feature>
<feature type="compositionally biased region" description="Low complexity" evidence="1">
    <location>
        <begin position="223"/>
        <end position="238"/>
    </location>
</feature>
<dbReference type="RefSeq" id="XP_020438368.1">
    <property type="nucleotide sequence ID" value="XM_020571845.1"/>
</dbReference>
<dbReference type="AlphaFoldDB" id="D3AXJ4"/>
<dbReference type="PANTHER" id="PTHR37002:SF13">
    <property type="entry name" value="TRANSGLUTAMINASE-LIKE DOMAIN-CONTAINING PROTEIN"/>
    <property type="match status" value="1"/>
</dbReference>
<sequence>MNTRIDPNYDLLKKEFYNLSNYATNLSLFINDVYINNIKDSLQPNHNEYNNLKVQIFNDVKSIYEHKATLIDQPVINLRFSFNYILQELSTIHFETATAIQQLTFSNPVANLNPSANVPLNQNTLNKQPAVQQQQPPAVQTQPTIPVQPTPAPLKKRPISTYGGGGGNNFAKPPPNQQPPSLNQQNQQQQPPPLNTPPVSSLTSNPLFNRQQQQGVPSQNSNVTPVPTTTAPPRARPVSAYPGMIPQQQFNNATTPPPTAQPLKKGPFFKPPPGQATPQPPPPQVNGNSSTPVSNQNVSTPPPTKFPVVGIPLPSLAKPMPNNNYNNSSNNNESPPVLPARPQRSMSVTTPPSQMQTNQFVSPPTSPPHTYSPPLSNAQPPMKSSYNQAFQQTPQHQPQQQPSYVANQSIAPPARSTTPPQPPQMTPQYNAFAKPSSIMSMFSQLGVGQTTYQYQVITNPYGYPETTIDELMFNHEQHKKMWHKRFMMTREYVITLRCVRDVIKEIESGPYTHIKLFVCAPISFQGQDIKAWSYKVVCHTSGRVMDQPKLLPAPGLHPIYMIDYANTTVKGKFTVSTVTDVDMYRNALKEVGPDDHVEYYQLSDEERYYYTQPNEQCNFNEPAFTAFIQEHLLYPIQFQDGTTESIICFCYRVSLFIKKHISYEINSGGQKPLETFKKKLANCGSYAALFTSITRYHGIPTRSYSGISVYPDKTSRSSDGREIVESGRHAQTEFFYEGLWIPYCGSVITNDVYNSKAFGETGILTFAQELNAPNAHLEGIEHFGKQYPHSLISPATSYKMSVKGCKMSPNMEKIETIEKLN</sequence>
<feature type="compositionally biased region" description="Polar residues" evidence="1">
    <location>
        <begin position="285"/>
        <end position="299"/>
    </location>
</feature>
<dbReference type="Gene3D" id="3.10.620.30">
    <property type="match status" value="1"/>
</dbReference>
<feature type="compositionally biased region" description="Polar residues" evidence="1">
    <location>
        <begin position="344"/>
        <end position="361"/>
    </location>
</feature>
<keyword evidence="4" id="KW-1185">Reference proteome</keyword>
<feature type="domain" description="Transglutaminase-like" evidence="2">
    <location>
        <begin position="675"/>
        <end position="747"/>
    </location>
</feature>
<comment type="caution">
    <text evidence="3">The sequence shown here is derived from an EMBL/GenBank/DDBJ whole genome shotgun (WGS) entry which is preliminary data.</text>
</comment>